<gene>
    <name evidence="2" type="ORF">ACFQFQ_09415</name>
</gene>
<reference evidence="3" key="1">
    <citation type="journal article" date="2019" name="Int. J. Syst. Evol. Microbiol.">
        <title>The Global Catalogue of Microorganisms (GCM) 10K type strain sequencing project: providing services to taxonomists for standard genome sequencing and annotation.</title>
        <authorList>
            <consortium name="The Broad Institute Genomics Platform"/>
            <consortium name="The Broad Institute Genome Sequencing Center for Infectious Disease"/>
            <person name="Wu L."/>
            <person name="Ma J."/>
        </authorList>
    </citation>
    <scope>NUCLEOTIDE SEQUENCE [LARGE SCALE GENOMIC DNA]</scope>
    <source>
        <strain evidence="3">CCUG 66188</strain>
    </source>
</reference>
<organism evidence="2 3">
    <name type="scientific">Sulfitobacter porphyrae</name>
    <dbReference type="NCBI Taxonomy" id="1246864"/>
    <lineage>
        <taxon>Bacteria</taxon>
        <taxon>Pseudomonadati</taxon>
        <taxon>Pseudomonadota</taxon>
        <taxon>Alphaproteobacteria</taxon>
        <taxon>Rhodobacterales</taxon>
        <taxon>Roseobacteraceae</taxon>
        <taxon>Sulfitobacter</taxon>
    </lineage>
</organism>
<feature type="region of interest" description="Disordered" evidence="1">
    <location>
        <begin position="60"/>
        <end position="84"/>
    </location>
</feature>
<dbReference type="EMBL" id="JBHSWG010000001">
    <property type="protein sequence ID" value="MFC6759658.1"/>
    <property type="molecule type" value="Genomic_DNA"/>
</dbReference>
<evidence type="ECO:0000256" key="1">
    <source>
        <dbReference type="SAM" id="MobiDB-lite"/>
    </source>
</evidence>
<evidence type="ECO:0000313" key="3">
    <source>
        <dbReference type="Proteomes" id="UP001596353"/>
    </source>
</evidence>
<proteinExistence type="predicted"/>
<name>A0ABW2B2Q4_9RHOB</name>
<accession>A0ABW2B2Q4</accession>
<dbReference type="Proteomes" id="UP001596353">
    <property type="component" value="Unassembled WGS sequence"/>
</dbReference>
<evidence type="ECO:0000313" key="2">
    <source>
        <dbReference type="EMBL" id="MFC6759658.1"/>
    </source>
</evidence>
<comment type="caution">
    <text evidence="2">The sequence shown here is derived from an EMBL/GenBank/DDBJ whole genome shotgun (WGS) entry which is preliminary data.</text>
</comment>
<sequence length="84" mass="8834">MSTITDQLIRFRKAEVPAEAAVMMRLSLFDWAACGIAGAQAGEFDDFSAAQRAMGTGQAQIFGGAPPRRPGRAGQRHAVPCAGL</sequence>
<dbReference type="InterPro" id="IPR042183">
    <property type="entry name" value="MmgE/PrpD_sf_1"/>
</dbReference>
<protein>
    <submittedName>
        <fullName evidence="2">Uncharacterized protein</fullName>
    </submittedName>
</protein>
<dbReference type="InterPro" id="IPR036148">
    <property type="entry name" value="MmgE/PrpD_sf"/>
</dbReference>
<dbReference type="Gene3D" id="1.10.4100.10">
    <property type="entry name" value="2-methylcitrate dehydratase PrpD"/>
    <property type="match status" value="1"/>
</dbReference>
<keyword evidence="3" id="KW-1185">Reference proteome</keyword>
<dbReference type="SUPFAM" id="SSF103378">
    <property type="entry name" value="2-methylcitrate dehydratase PrpD"/>
    <property type="match status" value="1"/>
</dbReference>